<feature type="compositionally biased region" description="Polar residues" evidence="1">
    <location>
        <begin position="1008"/>
        <end position="1022"/>
    </location>
</feature>
<evidence type="ECO:0000313" key="3">
    <source>
        <dbReference type="Proteomes" id="UP001152888"/>
    </source>
</evidence>
<feature type="compositionally biased region" description="Basic residues" evidence="1">
    <location>
        <begin position="1332"/>
        <end position="1341"/>
    </location>
</feature>
<feature type="compositionally biased region" description="Polar residues" evidence="1">
    <location>
        <begin position="1"/>
        <end position="16"/>
    </location>
</feature>
<feature type="compositionally biased region" description="Basic and acidic residues" evidence="1">
    <location>
        <begin position="1187"/>
        <end position="1219"/>
    </location>
</feature>
<feature type="compositionally biased region" description="Basic and acidic residues" evidence="1">
    <location>
        <begin position="1299"/>
        <end position="1316"/>
    </location>
</feature>
<feature type="compositionally biased region" description="Basic and acidic residues" evidence="1">
    <location>
        <begin position="1646"/>
        <end position="1676"/>
    </location>
</feature>
<gene>
    <name evidence="2" type="ORF">ACAOBT_LOCUS6386</name>
</gene>
<feature type="compositionally biased region" description="Polar residues" evidence="1">
    <location>
        <begin position="95"/>
        <end position="112"/>
    </location>
</feature>
<organism evidence="2 3">
    <name type="scientific">Acanthoscelides obtectus</name>
    <name type="common">Bean weevil</name>
    <name type="synonym">Bruchus obtectus</name>
    <dbReference type="NCBI Taxonomy" id="200917"/>
    <lineage>
        <taxon>Eukaryota</taxon>
        <taxon>Metazoa</taxon>
        <taxon>Ecdysozoa</taxon>
        <taxon>Arthropoda</taxon>
        <taxon>Hexapoda</taxon>
        <taxon>Insecta</taxon>
        <taxon>Pterygota</taxon>
        <taxon>Neoptera</taxon>
        <taxon>Endopterygota</taxon>
        <taxon>Coleoptera</taxon>
        <taxon>Polyphaga</taxon>
        <taxon>Cucujiformia</taxon>
        <taxon>Chrysomeloidea</taxon>
        <taxon>Chrysomelidae</taxon>
        <taxon>Bruchinae</taxon>
        <taxon>Bruchini</taxon>
        <taxon>Acanthoscelides</taxon>
    </lineage>
</organism>
<feature type="compositionally biased region" description="Low complexity" evidence="1">
    <location>
        <begin position="749"/>
        <end position="760"/>
    </location>
</feature>
<feature type="compositionally biased region" description="Basic and acidic residues" evidence="1">
    <location>
        <begin position="1254"/>
        <end position="1275"/>
    </location>
</feature>
<feature type="region of interest" description="Disordered" evidence="1">
    <location>
        <begin position="2194"/>
        <end position="2230"/>
    </location>
</feature>
<feature type="compositionally biased region" description="Basic and acidic residues" evidence="1">
    <location>
        <begin position="209"/>
        <end position="225"/>
    </location>
</feature>
<feature type="compositionally biased region" description="Basic and acidic residues" evidence="1">
    <location>
        <begin position="1232"/>
        <end position="1245"/>
    </location>
</feature>
<feature type="compositionally biased region" description="Basic and acidic residues" evidence="1">
    <location>
        <begin position="874"/>
        <end position="905"/>
    </location>
</feature>
<feature type="compositionally biased region" description="Low complexity" evidence="1">
    <location>
        <begin position="1370"/>
        <end position="1409"/>
    </location>
</feature>
<feature type="compositionally biased region" description="Basic and acidic residues" evidence="1">
    <location>
        <begin position="1469"/>
        <end position="1481"/>
    </location>
</feature>
<proteinExistence type="predicted"/>
<feature type="compositionally biased region" description="Basic and acidic residues" evidence="1">
    <location>
        <begin position="1158"/>
        <end position="1178"/>
    </location>
</feature>
<feature type="region of interest" description="Disordered" evidence="1">
    <location>
        <begin position="1820"/>
        <end position="1886"/>
    </location>
</feature>
<dbReference type="EMBL" id="CAKOFQ010006726">
    <property type="protein sequence ID" value="CAH1965521.1"/>
    <property type="molecule type" value="Genomic_DNA"/>
</dbReference>
<feature type="compositionally biased region" description="Polar residues" evidence="1">
    <location>
        <begin position="1866"/>
        <end position="1878"/>
    </location>
</feature>
<feature type="compositionally biased region" description="Acidic residues" evidence="1">
    <location>
        <begin position="294"/>
        <end position="313"/>
    </location>
</feature>
<feature type="compositionally biased region" description="Basic and acidic residues" evidence="1">
    <location>
        <begin position="1835"/>
        <end position="1852"/>
    </location>
</feature>
<feature type="compositionally biased region" description="Basic and acidic residues" evidence="1">
    <location>
        <begin position="1571"/>
        <end position="1589"/>
    </location>
</feature>
<keyword evidence="3" id="KW-1185">Reference proteome</keyword>
<feature type="compositionally biased region" description="Polar residues" evidence="1">
    <location>
        <begin position="400"/>
        <end position="411"/>
    </location>
</feature>
<feature type="compositionally biased region" description="Low complexity" evidence="1">
    <location>
        <begin position="314"/>
        <end position="327"/>
    </location>
</feature>
<evidence type="ECO:0000313" key="2">
    <source>
        <dbReference type="EMBL" id="CAH1965521.1"/>
    </source>
</evidence>
<feature type="compositionally biased region" description="Polar residues" evidence="1">
    <location>
        <begin position="120"/>
        <end position="134"/>
    </location>
</feature>
<protein>
    <submittedName>
        <fullName evidence="2">Uncharacterized protein</fullName>
    </submittedName>
</protein>
<feature type="region of interest" description="Disordered" evidence="1">
    <location>
        <begin position="95"/>
        <end position="148"/>
    </location>
</feature>
<feature type="compositionally biased region" description="Acidic residues" evidence="1">
    <location>
        <begin position="181"/>
        <end position="198"/>
    </location>
</feature>
<feature type="region of interest" description="Disordered" evidence="1">
    <location>
        <begin position="973"/>
        <end position="1692"/>
    </location>
</feature>
<feature type="compositionally biased region" description="Basic and acidic residues" evidence="1">
    <location>
        <begin position="1094"/>
        <end position="1109"/>
    </location>
</feature>
<feature type="compositionally biased region" description="Polar residues" evidence="1">
    <location>
        <begin position="660"/>
        <end position="670"/>
    </location>
</feature>
<feature type="region of interest" description="Disordered" evidence="1">
    <location>
        <begin position="274"/>
        <end position="354"/>
    </location>
</feature>
<dbReference type="OrthoDB" id="1903104at2759"/>
<feature type="compositionally biased region" description="Polar residues" evidence="1">
    <location>
        <begin position="1482"/>
        <end position="1494"/>
    </location>
</feature>
<feature type="compositionally biased region" description="Acidic residues" evidence="1">
    <location>
        <begin position="1133"/>
        <end position="1142"/>
    </location>
</feature>
<feature type="region of interest" description="Disordered" evidence="1">
    <location>
        <begin position="434"/>
        <end position="454"/>
    </location>
</feature>
<dbReference type="CDD" id="cd21085">
    <property type="entry name" value="WH_NTD_PHF10"/>
    <property type="match status" value="1"/>
</dbReference>
<feature type="region of interest" description="Disordered" evidence="1">
    <location>
        <begin position="179"/>
        <end position="230"/>
    </location>
</feature>
<feature type="compositionally biased region" description="Polar residues" evidence="1">
    <location>
        <begin position="1948"/>
        <end position="1969"/>
    </location>
</feature>
<feature type="region of interest" description="Disordered" evidence="1">
    <location>
        <begin position="395"/>
        <end position="416"/>
    </location>
</feature>
<feature type="compositionally biased region" description="Basic and acidic residues" evidence="1">
    <location>
        <begin position="1524"/>
        <end position="1560"/>
    </location>
</feature>
<name>A0A9P0K6Z9_ACAOB</name>
<sequence>MPIDGATTTIDSNAESSAKDGNVVEISATEEVPEDERKELSIPDQNIGEHAAEDEEKSDNPVIEPVNDEVTIVETPDESPEDIAEVPAQEITVDAETSTANEENVRTVNDSTDTVEKTTVESVDPQSDLTNTKQIPKEPSACEESAEEVAPGKIIAYDEAHDNAATEADVAIENQTAIEPVEAETELVEITEEPEETEATQNETASEIVEAKDTEVAIEEPKESETTENAVAVEIEEIAEIIEEPDKVEASQNETAVDTVAVDTEETSVVGIVEEPKESEPSQDESAIEAAAVETEETEVVEVTEELKEDEELPISSSSELTETIESAKNIPVVETTNEDNVESVPDKSEPTKEMANIQAEDLKDERIDSAKECDIQGDVIEEINDCTSSVAEADPAVSANESENNLTEATSIPEEAVSEDCCIGNVEESVKQTTEVPNECSSRGVEEVAEQPSPGVDVKAAIYEETEAAVDSLGALIEETIRDTSNAPDESIDDAKGVEDLEQGSDAVALDPEDETEAAVKSLGLCVNEPVEAPPSMPIQEIDISPEYEETEAAVAALTSNELPYSDSPEVLQEPVVYSEETEMTSVDDTTKTHDSEPRITEEMIENQATASAVDEVESDVTSDQIGPIVSSISAAEEAINAEESRAAVEAVMSIANETYDSSSQSTISKPVEVSDDETYGNKGENPDEAIPTEITTEEETPGIDAVTSSVENTDVEMISIPIPDYKSPKSVGGATAMSHESEEEMEALALEPSPLAPIEEVEEPEEKESQEKNEALHVDMQQSAKKPPEIEAFEKAEAEAAELKANEANIEAVTDSDVVQVVENNVSDKEVIEEIKSTDLSKEATAAAETNSIEKESIENVNLLQTVEAESSEKITNKDKEHKKAIERPRRGKRATPDSKLEELSINVDLPDKEKPYSPKVTIKPIKVPDEEISTTSNADSEVGKGCLKMTITKQSDNTHSILKICDSDATGSEAVHEEGHIPKLRIKSVLPSAEQHSPKSKNKQPHSPTGSSQKSSNPRVTIKPVVKPEVGPLKIKIGLKGDESTKKASPKMKAATDEDSAPSPKKAKSAAKSVEEPEQHHSPRITIKPIPKPEVEGTKLRLKMHEEDEQTQGRSSPKITIKPIVKPQESEEVHDEDDGSKERIVLKINKGNLPTKDEKSEKLAKITLKLSKEGSAHIVQQPEENQKRPIDESVVEKNKRQKTEPAMETRSRHKGPDMPVESSRSNPTKHIDPTESPIEAKRSKLSPSPARDSRSKEVLPHDDVKVIEERIESPIVISEDSRSQDSGSCILIEDTASEHSQRGLTPDSERKIEAVIVDSSEINPPETKKRGRPRKRKGAPVETVEHDPLQQVEEQSSLNQTPPPAPKQTATTKQIATSKQIAAAKQAAQAKQVAAAKAASATKNVAPPKNASPPTKAAPPVQAVHESGRPKRSCRGQSAIDVLGIKPRKPRQPSAAKGGGKGGKKGAAEVKDAPESSEPKTSVAASPQGSSPAVVLVKNLEVAVPAGDRDKSEPKSQQAGKKVEPPQKQRRSAEPTQRRSAEPQHVEALQKTEEPIHNTRKSGTAPQTEKKAESPLKEKRSERRSAEPVPKVVPQKEEQLTESPQKKIKPTEVSPKEVKQVDLQQKLVKATETPIKRAASTEPPHRLRSADAPEKDDVAKPEEPPNKQRKITDSTKTLSKEVSVAQKHRTSIESKLIEKLPEVSLVKKSNPIETEAKLTEEVIHVETTDPPLTLTENLVETPQQAKSPALSVPLRKLSTETPKRPIGALFKEHRSFPLSKPMLVDEIIDLDPDPPEAPKVAPVEIEVRPVEVKVRSQIARRGGRRGVGGRRPTTERRVVTVPEVEDKSSTETTPLPSPKPPSERTSTPATPQAKSPNPDVPMLEMPLPELTVNVTDIGPAMASTSSANDVILVDEETRMSADTNSRAQTPAKQVVSEVITIDESQSCSVQSTGNNSESSKTPSFRSNKAPRLEVQENESMSGISPDQLTEYYWNGNGPFMLQEQVAQYLGIKSFKRKYPGIMRRPLDIQERDYIREKGLASDHMCDLGLTAVNAADILDIMYADFQDKYEEYCKNLRDKQAKELINKQKAMNLATSHEKSKADVMSQAVQSAAQWNTNFNKTRREQRRACMDLQTLTVHYPKGRMKPILNPTVGNYPVSLVPGQFVDYFKEFTPTEINNLPLNTMLYDELHRIPPDDSEDSGSESDSSSGSDSSSSGSDSDSSSGVEDCKLCKHTALKKSPNPHATASATPVIVSTAVPVTVATVIPVTK</sequence>
<feature type="compositionally biased region" description="Low complexity" evidence="1">
    <location>
        <begin position="2207"/>
        <end position="2228"/>
    </location>
</feature>
<reference evidence="2" key="1">
    <citation type="submission" date="2022-03" db="EMBL/GenBank/DDBJ databases">
        <authorList>
            <person name="Sayadi A."/>
        </authorList>
    </citation>
    <scope>NUCLEOTIDE SEQUENCE</scope>
</reference>
<accession>A0A9P0K6Z9</accession>
<dbReference type="Proteomes" id="UP001152888">
    <property type="component" value="Unassembled WGS sequence"/>
</dbReference>
<comment type="caution">
    <text evidence="2">The sequence shown here is derived from an EMBL/GenBank/DDBJ whole genome shotgun (WGS) entry which is preliminary data.</text>
</comment>
<feature type="region of interest" description="Disordered" evidence="1">
    <location>
        <begin position="1"/>
        <end position="66"/>
    </location>
</feature>
<feature type="region of interest" description="Disordered" evidence="1">
    <location>
        <begin position="606"/>
        <end position="625"/>
    </location>
</feature>
<feature type="region of interest" description="Disordered" evidence="1">
    <location>
        <begin position="660"/>
        <end position="776"/>
    </location>
</feature>
<evidence type="ECO:0000256" key="1">
    <source>
        <dbReference type="SAM" id="MobiDB-lite"/>
    </source>
</evidence>
<feature type="region of interest" description="Disordered" evidence="1">
    <location>
        <begin position="1948"/>
        <end position="1985"/>
    </location>
</feature>
<feature type="region of interest" description="Disordered" evidence="1">
    <location>
        <begin position="874"/>
        <end position="919"/>
    </location>
</feature>